<comment type="caution">
    <text evidence="1">The sequence shown here is derived from an EMBL/GenBank/DDBJ whole genome shotgun (WGS) entry which is preliminary data.</text>
</comment>
<gene>
    <name evidence="1" type="ORF">F8M41_020852</name>
</gene>
<sequence length="140" mass="16655">MKNNLKKTVLSVIGRLKIGSKKFHYILTSDIEWTYVFNELLPSSTTTYTKEISEVEFDKDLDSIKEKYAMLTLQVPQKKQNTRHNINLYEEDIAFISKDDPTELVEVRIQEVMPEIKENIEKNFVRRKNNYLVRRVTKIR</sequence>
<dbReference type="Proteomes" id="UP000439903">
    <property type="component" value="Unassembled WGS sequence"/>
</dbReference>
<evidence type="ECO:0000313" key="1">
    <source>
        <dbReference type="EMBL" id="KAF0496972.1"/>
    </source>
</evidence>
<reference evidence="1 2" key="1">
    <citation type="journal article" date="2019" name="Environ. Microbiol.">
        <title>At the nexus of three kingdoms: the genome of the mycorrhizal fungus Gigaspora margarita provides insights into plant, endobacterial and fungal interactions.</title>
        <authorList>
            <person name="Venice F."/>
            <person name="Ghignone S."/>
            <person name="Salvioli di Fossalunga A."/>
            <person name="Amselem J."/>
            <person name="Novero M."/>
            <person name="Xianan X."/>
            <person name="Sedzielewska Toro K."/>
            <person name="Morin E."/>
            <person name="Lipzen A."/>
            <person name="Grigoriev I.V."/>
            <person name="Henrissat B."/>
            <person name="Martin F.M."/>
            <person name="Bonfante P."/>
        </authorList>
    </citation>
    <scope>NUCLEOTIDE SEQUENCE [LARGE SCALE GENOMIC DNA]</scope>
    <source>
        <strain evidence="1 2">BEG34</strain>
    </source>
</reference>
<dbReference type="EMBL" id="WTPW01000589">
    <property type="protein sequence ID" value="KAF0496972.1"/>
    <property type="molecule type" value="Genomic_DNA"/>
</dbReference>
<organism evidence="1 2">
    <name type="scientific">Gigaspora margarita</name>
    <dbReference type="NCBI Taxonomy" id="4874"/>
    <lineage>
        <taxon>Eukaryota</taxon>
        <taxon>Fungi</taxon>
        <taxon>Fungi incertae sedis</taxon>
        <taxon>Mucoromycota</taxon>
        <taxon>Glomeromycotina</taxon>
        <taxon>Glomeromycetes</taxon>
        <taxon>Diversisporales</taxon>
        <taxon>Gigasporaceae</taxon>
        <taxon>Gigaspora</taxon>
    </lineage>
</organism>
<proteinExistence type="predicted"/>
<dbReference type="OrthoDB" id="10550421at2759"/>
<keyword evidence="2" id="KW-1185">Reference proteome</keyword>
<accession>A0A8H4AHR9</accession>
<evidence type="ECO:0000313" key="2">
    <source>
        <dbReference type="Proteomes" id="UP000439903"/>
    </source>
</evidence>
<name>A0A8H4AHR9_GIGMA</name>
<dbReference type="AlphaFoldDB" id="A0A8H4AHR9"/>
<protein>
    <submittedName>
        <fullName evidence="1">Uncharacterized protein</fullName>
    </submittedName>
</protein>